<reference evidence="3" key="1">
    <citation type="submission" date="2019-09" db="EMBL/GenBank/DDBJ databases">
        <title>Draft genome information of white flower Hibiscus syriacus.</title>
        <authorList>
            <person name="Kim Y.-M."/>
        </authorList>
    </citation>
    <scope>NUCLEOTIDE SEQUENCE [LARGE SCALE GENOMIC DNA]</scope>
    <source>
        <strain evidence="3">YM2019G1</strain>
    </source>
</reference>
<dbReference type="PANTHER" id="PTHR35696">
    <property type="entry name" value="ELECTRON CARRIER/IRON ION-BINDING PROTEIN"/>
    <property type="match status" value="1"/>
</dbReference>
<proteinExistence type="predicted"/>
<dbReference type="PANTHER" id="PTHR35696:SF1">
    <property type="entry name" value="ELECTRON CARRIER_IRON ION-BINDING PROTEIN"/>
    <property type="match status" value="1"/>
</dbReference>
<dbReference type="InterPro" id="IPR026960">
    <property type="entry name" value="RVT-Znf"/>
</dbReference>
<sequence>MAASSPAVTKSISETTSISTKSTPIATAATAVSLPPPFQRMDTPPKTQRVLISPNVFSAATLPAPDKSKTSSTPSSDQKSTQSSSQVTSLRVPSYRQLSNAFAQFDNLLDAIALNEWRFSKLKEFKDRNIEIENNAFDRYMQNISLLEEVFSTETVDEGSELSPTSQEGETLVMTSGMKLRLRLNPVRTNNARKRIQQIVDQGIQKLQKSEPNDGSTDPNDQNKLDNMLKREKSLWVERSSRLSNIVNKLNKARNEEDIESCLEMKAQLYNQTTMSTPTEIKDVEALNEQGPKNNATPGQEIVKGYGRKFISPRCALKIDLQKAFDSINWDFIYAVLKALDLPSKFIDWIVSCFTDARYSIALNGSLVGLKLNAGKCDIFTAGISAHNLDSIINYTGFKQGRAELIKTVLFSVANYWCRQLVLPQSIIKKFEQLCSRFFWKGSDTSAVGARVSWVKICKPKSEGGLGLKDIKSWNNACLIFLIRKLLVREGSLWIAWLHNYIIRQHDFWTMEEPQTASWSFKRMLKLRNVAQIVRVTAVKNTKKIWEEIRPRDIKVAWHKLVWYPLHVPKHSIISWMVILDRLPTKDRMQRLDNSQTGLICWNGLPLHGKDNLNPIRRPLEMRESKWVVPSHMSQSVSQLARLTVYVTNLDTPASAKKAVYMMSLSVIKSMFCGVHPLNKFAIVRFYNNVSEALFQVICKSSRIPQSSA</sequence>
<evidence type="ECO:0000313" key="4">
    <source>
        <dbReference type="Proteomes" id="UP000436088"/>
    </source>
</evidence>
<dbReference type="AlphaFoldDB" id="A0A6A3C1R0"/>
<accession>A0A6A3C1R0</accession>
<feature type="region of interest" description="Disordered" evidence="1">
    <location>
        <begin position="206"/>
        <end position="225"/>
    </location>
</feature>
<name>A0A6A3C1R0_HIBSY</name>
<evidence type="ECO:0000313" key="3">
    <source>
        <dbReference type="EMBL" id="KAE8721578.1"/>
    </source>
</evidence>
<dbReference type="Pfam" id="PF13966">
    <property type="entry name" value="zf-RVT"/>
    <property type="match status" value="1"/>
</dbReference>
<feature type="compositionally biased region" description="Low complexity" evidence="1">
    <location>
        <begin position="70"/>
        <end position="86"/>
    </location>
</feature>
<protein>
    <submittedName>
        <fullName evidence="3">Disease resistance family protein / LRR family protein</fullName>
    </submittedName>
</protein>
<comment type="caution">
    <text evidence="3">The sequence shown here is derived from an EMBL/GenBank/DDBJ whole genome shotgun (WGS) entry which is preliminary data.</text>
</comment>
<feature type="region of interest" description="Disordered" evidence="1">
    <location>
        <begin position="60"/>
        <end position="90"/>
    </location>
</feature>
<feature type="compositionally biased region" description="Low complexity" evidence="1">
    <location>
        <begin position="9"/>
        <end position="31"/>
    </location>
</feature>
<gene>
    <name evidence="3" type="ORF">F3Y22_tig00015498pilonHSYRG00083</name>
</gene>
<keyword evidence="4" id="KW-1185">Reference proteome</keyword>
<organism evidence="3 4">
    <name type="scientific">Hibiscus syriacus</name>
    <name type="common">Rose of Sharon</name>
    <dbReference type="NCBI Taxonomy" id="106335"/>
    <lineage>
        <taxon>Eukaryota</taxon>
        <taxon>Viridiplantae</taxon>
        <taxon>Streptophyta</taxon>
        <taxon>Embryophyta</taxon>
        <taxon>Tracheophyta</taxon>
        <taxon>Spermatophyta</taxon>
        <taxon>Magnoliopsida</taxon>
        <taxon>eudicotyledons</taxon>
        <taxon>Gunneridae</taxon>
        <taxon>Pentapetalae</taxon>
        <taxon>rosids</taxon>
        <taxon>malvids</taxon>
        <taxon>Malvales</taxon>
        <taxon>Malvaceae</taxon>
        <taxon>Malvoideae</taxon>
        <taxon>Hibiscus</taxon>
    </lineage>
</organism>
<evidence type="ECO:0000259" key="2">
    <source>
        <dbReference type="Pfam" id="PF13966"/>
    </source>
</evidence>
<dbReference type="EMBL" id="VEPZ02000616">
    <property type="protein sequence ID" value="KAE8721578.1"/>
    <property type="molecule type" value="Genomic_DNA"/>
</dbReference>
<feature type="region of interest" description="Disordered" evidence="1">
    <location>
        <begin position="1"/>
        <end position="47"/>
    </location>
</feature>
<evidence type="ECO:0000256" key="1">
    <source>
        <dbReference type="SAM" id="MobiDB-lite"/>
    </source>
</evidence>
<feature type="domain" description="Reverse transcriptase zinc-binding" evidence="2">
    <location>
        <begin position="542"/>
        <end position="593"/>
    </location>
</feature>
<dbReference type="Proteomes" id="UP000436088">
    <property type="component" value="Unassembled WGS sequence"/>
</dbReference>